<dbReference type="CDD" id="cd02989">
    <property type="entry name" value="Phd_like_TxnDC9"/>
    <property type="match status" value="1"/>
</dbReference>
<dbReference type="OMA" id="CVIAFID"/>
<dbReference type="PANTHER" id="PTHR21148">
    <property type="entry name" value="THIOREDOXIN DOMAIN-CONTAINING PROTEIN 9"/>
    <property type="match status" value="1"/>
</dbReference>
<evidence type="ECO:0000313" key="2">
    <source>
        <dbReference type="EMBL" id="EEA05310.1"/>
    </source>
</evidence>
<dbReference type="RefSeq" id="XP_002139659.1">
    <property type="nucleotide sequence ID" value="XM_002139623.1"/>
</dbReference>
<dbReference type="InterPro" id="IPR013766">
    <property type="entry name" value="Thioredoxin_domain"/>
</dbReference>
<dbReference type="SUPFAM" id="SSF52833">
    <property type="entry name" value="Thioredoxin-like"/>
    <property type="match status" value="1"/>
</dbReference>
<dbReference type="GeneID" id="6994821"/>
<feature type="domain" description="Thioredoxin" evidence="1">
    <location>
        <begin position="74"/>
        <end position="159"/>
    </location>
</feature>
<evidence type="ECO:0000313" key="3">
    <source>
        <dbReference type="Proteomes" id="UP000001460"/>
    </source>
</evidence>
<name>B6ABV7_CRYMR</name>
<proteinExistence type="predicted"/>
<dbReference type="OrthoDB" id="10257948at2759"/>
<dbReference type="Pfam" id="PF00085">
    <property type="entry name" value="Thioredoxin"/>
    <property type="match status" value="1"/>
</dbReference>
<dbReference type="AlphaFoldDB" id="B6ABV7"/>
<reference evidence="2" key="1">
    <citation type="submission" date="2008-06" db="EMBL/GenBank/DDBJ databases">
        <authorList>
            <person name="Lorenzi H."/>
            <person name="Inman J."/>
            <person name="Miller J."/>
            <person name="Schobel S."/>
            <person name="Amedeo P."/>
            <person name="Caler E.V."/>
            <person name="da Silva J."/>
        </authorList>
    </citation>
    <scope>NUCLEOTIDE SEQUENCE [LARGE SCALE GENOMIC DNA]</scope>
    <source>
        <strain evidence="2">RN66</strain>
    </source>
</reference>
<gene>
    <name evidence="2" type="ORF">CMU_023150</name>
</gene>
<sequence>MEERLASKVQKIVIDTLEEQENVLDEELKRLDQVCKDDDELEQIRSKRISQMKMKCELNNKYRSLGHGDYSEITSERDFFDIIKRSDRVICHFFRPTTVRCQIFDKHLAILSSKHIETRFIKINAEKALFLCGNLGIHILPTLVCIINTNVRHKIIGFEELGSKDDFKTFELEQLLIKWDVLLLNS</sequence>
<dbReference type="Proteomes" id="UP000001460">
    <property type="component" value="Unassembled WGS sequence"/>
</dbReference>
<dbReference type="EMBL" id="DS989727">
    <property type="protein sequence ID" value="EEA05310.1"/>
    <property type="molecule type" value="Genomic_DNA"/>
</dbReference>
<organism evidence="2 3">
    <name type="scientific">Cryptosporidium muris (strain RN66)</name>
    <dbReference type="NCBI Taxonomy" id="441375"/>
    <lineage>
        <taxon>Eukaryota</taxon>
        <taxon>Sar</taxon>
        <taxon>Alveolata</taxon>
        <taxon>Apicomplexa</taxon>
        <taxon>Conoidasida</taxon>
        <taxon>Coccidia</taxon>
        <taxon>Eucoccidiorida</taxon>
        <taxon>Eimeriorina</taxon>
        <taxon>Cryptosporidiidae</taxon>
        <taxon>Cryptosporidium</taxon>
    </lineage>
</organism>
<accession>B6ABV7</accession>
<dbReference type="VEuPathDB" id="CryptoDB:CMU_023150"/>
<dbReference type="InterPro" id="IPR036249">
    <property type="entry name" value="Thioredoxin-like_sf"/>
</dbReference>
<dbReference type="STRING" id="441375.B6ABV7"/>
<dbReference type="Gene3D" id="3.40.30.10">
    <property type="entry name" value="Glutaredoxin"/>
    <property type="match status" value="1"/>
</dbReference>
<keyword evidence="3" id="KW-1185">Reference proteome</keyword>
<evidence type="ECO:0000259" key="1">
    <source>
        <dbReference type="Pfam" id="PF00085"/>
    </source>
</evidence>
<protein>
    <recommendedName>
        <fullName evidence="1">Thioredoxin domain-containing protein</fullName>
    </recommendedName>
</protein>
<dbReference type="eggNOG" id="KOG1672">
    <property type="taxonomic scope" value="Eukaryota"/>
</dbReference>